<dbReference type="Proteomes" id="UP001234297">
    <property type="component" value="Chromosome 4"/>
</dbReference>
<evidence type="ECO:0000313" key="1">
    <source>
        <dbReference type="EMBL" id="KAJ8617706.1"/>
    </source>
</evidence>
<evidence type="ECO:0000313" key="2">
    <source>
        <dbReference type="Proteomes" id="UP001234297"/>
    </source>
</evidence>
<protein>
    <submittedName>
        <fullName evidence="1">Uncharacterized protein</fullName>
    </submittedName>
</protein>
<organism evidence="1 2">
    <name type="scientific">Persea americana</name>
    <name type="common">Avocado</name>
    <dbReference type="NCBI Taxonomy" id="3435"/>
    <lineage>
        <taxon>Eukaryota</taxon>
        <taxon>Viridiplantae</taxon>
        <taxon>Streptophyta</taxon>
        <taxon>Embryophyta</taxon>
        <taxon>Tracheophyta</taxon>
        <taxon>Spermatophyta</taxon>
        <taxon>Magnoliopsida</taxon>
        <taxon>Magnoliidae</taxon>
        <taxon>Laurales</taxon>
        <taxon>Lauraceae</taxon>
        <taxon>Persea</taxon>
    </lineage>
</organism>
<name>A0ACC2K9M8_PERAE</name>
<sequence length="167" mass="18562">MFICHNVNPKVNKGVTKEDGQPSSRGNSWNGQGSTTSHNAALPFPRPISKLQVDMGKLAEPNEDIIILKQKIDRFTHEKFKSHLNAIELDDNVKEGDITKPSGATLSEVCPSVARPSDAGPSEDEHLDEGEIHALNEGLGRLEMRVNERFAEMQQSFVDMLNRLRCN</sequence>
<reference evidence="1 2" key="1">
    <citation type="journal article" date="2022" name="Hortic Res">
        <title>A haplotype resolved chromosomal level avocado genome allows analysis of novel avocado genes.</title>
        <authorList>
            <person name="Nath O."/>
            <person name="Fletcher S.J."/>
            <person name="Hayward A."/>
            <person name="Shaw L.M."/>
            <person name="Masouleh A.K."/>
            <person name="Furtado A."/>
            <person name="Henry R.J."/>
            <person name="Mitter N."/>
        </authorList>
    </citation>
    <scope>NUCLEOTIDE SEQUENCE [LARGE SCALE GENOMIC DNA]</scope>
    <source>
        <strain evidence="2">cv. Hass</strain>
    </source>
</reference>
<keyword evidence="2" id="KW-1185">Reference proteome</keyword>
<proteinExistence type="predicted"/>
<dbReference type="EMBL" id="CM056812">
    <property type="protein sequence ID" value="KAJ8617706.1"/>
    <property type="molecule type" value="Genomic_DNA"/>
</dbReference>
<gene>
    <name evidence="1" type="ORF">MRB53_013892</name>
</gene>
<comment type="caution">
    <text evidence="1">The sequence shown here is derived from an EMBL/GenBank/DDBJ whole genome shotgun (WGS) entry which is preliminary data.</text>
</comment>
<accession>A0ACC2K9M8</accession>